<feature type="compositionally biased region" description="Low complexity" evidence="1">
    <location>
        <begin position="212"/>
        <end position="230"/>
    </location>
</feature>
<dbReference type="Proteomes" id="UP000014071">
    <property type="component" value="Unassembled WGS sequence"/>
</dbReference>
<dbReference type="CDD" id="cd14733">
    <property type="entry name" value="BACK"/>
    <property type="match status" value="1"/>
</dbReference>
<dbReference type="EMBL" id="DF238767">
    <property type="protein sequence ID" value="GAC92684.1"/>
    <property type="molecule type" value="Genomic_DNA"/>
</dbReference>
<organism evidence="3 4">
    <name type="scientific">Pseudozyma hubeiensis (strain SY62)</name>
    <name type="common">Yeast</name>
    <dbReference type="NCBI Taxonomy" id="1305764"/>
    <lineage>
        <taxon>Eukaryota</taxon>
        <taxon>Fungi</taxon>
        <taxon>Dikarya</taxon>
        <taxon>Basidiomycota</taxon>
        <taxon>Ustilaginomycotina</taxon>
        <taxon>Ustilaginomycetes</taxon>
        <taxon>Ustilaginales</taxon>
        <taxon>Ustilaginaceae</taxon>
        <taxon>Pseudozyma</taxon>
    </lineage>
</organism>
<dbReference type="AlphaFoldDB" id="R9NW14"/>
<dbReference type="GeneID" id="24105550"/>
<sequence>MTLMLVSVCCSGDKSQQENAELDSEQTRQGTVFVQLEFKNSDDYPEQAFVSNDASMEIVLSMNVKGTCRSFTVWEAEARFQKQNGRSFDDGIYKIWSLDPKSKTMRDLRFAAGSRCSAAVTIIGYPNNDTSERSENQITPIMQEPKLPLNSLAHLITSSDTDCIRLAPTVPADEKRTLRAHMKTLCNASSYFDSLLRSGFSEAESLRRCVQLSGSSETGEGSSSSDGLSTTKKDSTSDLIRKSFSPVLQVPDMSYSELETLLFYVHTGVAAFARRDRSFRGVRSASSLDNTSTATSQDNKRKRSDSSEGDGPWWKECLDPANAFDMYRIADKYGILGLRQKALGHIRSELKTTRPDPVQFLEDLKLHKEIALFPEIYDLYQEAFMRKDESVLLQVWKDYMSTLAIDR</sequence>
<evidence type="ECO:0000313" key="4">
    <source>
        <dbReference type="Proteomes" id="UP000014071"/>
    </source>
</evidence>
<dbReference type="InterPro" id="IPR011333">
    <property type="entry name" value="SKP1/BTB/POZ_sf"/>
</dbReference>
<name>R9NW14_PSEHS</name>
<proteinExistence type="predicted"/>
<feature type="domain" description="BTB" evidence="2">
    <location>
        <begin position="161"/>
        <end position="274"/>
    </location>
</feature>
<evidence type="ECO:0000259" key="2">
    <source>
        <dbReference type="PROSITE" id="PS50097"/>
    </source>
</evidence>
<dbReference type="SUPFAM" id="SSF54695">
    <property type="entry name" value="POZ domain"/>
    <property type="match status" value="1"/>
</dbReference>
<gene>
    <name evidence="3" type="ORF">PHSY_000239</name>
</gene>
<dbReference type="InterPro" id="IPR000210">
    <property type="entry name" value="BTB/POZ_dom"/>
</dbReference>
<evidence type="ECO:0000313" key="3">
    <source>
        <dbReference type="EMBL" id="GAC92684.1"/>
    </source>
</evidence>
<feature type="region of interest" description="Disordered" evidence="1">
    <location>
        <begin position="284"/>
        <end position="311"/>
    </location>
</feature>
<dbReference type="OrthoDB" id="6359816at2759"/>
<dbReference type="HOGENOM" id="CLU_676406_0_0_1"/>
<dbReference type="RefSeq" id="XP_012186271.1">
    <property type="nucleotide sequence ID" value="XM_012330881.1"/>
</dbReference>
<dbReference type="Gene3D" id="3.30.710.10">
    <property type="entry name" value="Potassium Channel Kv1.1, Chain A"/>
    <property type="match status" value="1"/>
</dbReference>
<reference evidence="4" key="1">
    <citation type="journal article" date="2013" name="Genome Announc.">
        <title>Draft genome sequence of the basidiomycetous yeast-like fungus Pseudozyma hubeiensis SY62, which produces an abundant amount of the biosurfactant mannosylerythritol lipids.</title>
        <authorList>
            <person name="Konishi M."/>
            <person name="Hatada Y."/>
            <person name="Horiuchi J."/>
        </authorList>
    </citation>
    <scope>NUCLEOTIDE SEQUENCE [LARGE SCALE GENOMIC DNA]</scope>
    <source>
        <strain evidence="4">SY62</strain>
    </source>
</reference>
<feature type="compositionally biased region" description="Polar residues" evidence="1">
    <location>
        <begin position="284"/>
        <end position="297"/>
    </location>
</feature>
<evidence type="ECO:0000256" key="1">
    <source>
        <dbReference type="SAM" id="MobiDB-lite"/>
    </source>
</evidence>
<dbReference type="PROSITE" id="PS50097">
    <property type="entry name" value="BTB"/>
    <property type="match status" value="1"/>
</dbReference>
<protein>
    <recommendedName>
        <fullName evidence="2">BTB domain-containing protein</fullName>
    </recommendedName>
</protein>
<accession>R9NW14</accession>
<feature type="region of interest" description="Disordered" evidence="1">
    <location>
        <begin position="212"/>
        <end position="235"/>
    </location>
</feature>
<keyword evidence="4" id="KW-1185">Reference proteome</keyword>